<evidence type="ECO:0000256" key="2">
    <source>
        <dbReference type="ARBA" id="ARBA00022741"/>
    </source>
</evidence>
<dbReference type="PROSITE" id="PS00108">
    <property type="entry name" value="PROTEIN_KINASE_ST"/>
    <property type="match status" value="1"/>
</dbReference>
<feature type="domain" description="Protein kinase" evidence="6">
    <location>
        <begin position="22"/>
        <end position="277"/>
    </location>
</feature>
<keyword evidence="3 7" id="KW-0418">Kinase</keyword>
<name>A0ABV8LGF0_9ACTN</name>
<dbReference type="Pfam" id="PF00069">
    <property type="entry name" value="Pkinase"/>
    <property type="match status" value="1"/>
</dbReference>
<dbReference type="Gene3D" id="1.10.510.10">
    <property type="entry name" value="Transferase(Phosphotransferase) domain 1"/>
    <property type="match status" value="1"/>
</dbReference>
<dbReference type="Proteomes" id="UP001595816">
    <property type="component" value="Unassembled WGS sequence"/>
</dbReference>
<keyword evidence="5" id="KW-0472">Membrane</keyword>
<dbReference type="InterPro" id="IPR000719">
    <property type="entry name" value="Prot_kinase_dom"/>
</dbReference>
<feature type="transmembrane region" description="Helical" evidence="5">
    <location>
        <begin position="429"/>
        <end position="451"/>
    </location>
</feature>
<evidence type="ECO:0000256" key="5">
    <source>
        <dbReference type="SAM" id="Phobius"/>
    </source>
</evidence>
<keyword evidence="1" id="KW-0808">Transferase</keyword>
<evidence type="ECO:0000256" key="1">
    <source>
        <dbReference type="ARBA" id="ARBA00022679"/>
    </source>
</evidence>
<dbReference type="GO" id="GO:0016301">
    <property type="term" value="F:kinase activity"/>
    <property type="evidence" value="ECO:0007669"/>
    <property type="project" value="UniProtKB-KW"/>
</dbReference>
<evidence type="ECO:0000313" key="8">
    <source>
        <dbReference type="Proteomes" id="UP001595816"/>
    </source>
</evidence>
<sequence length="458" mass="46277">MAVPLPNLTPLAAHDPRSAGPYRLLGRLGQGGQGIVYLGLDGGDRHVAVKMLSIDLEQDPRAKARFAKEIAAATRVAAFCTAQVLLADLDAEQPYVASEFIAGPTLHRQVRDHGPVTGNALYRLAVGTATALAAIHQAGIVHCDLKPDNVILGEDGPRVIDFGIARALNTHTLTGNVMGTVPYMAPERFHNADVGPRCDVFGWAATIAFAASGRGPFGHDSLATVMARVLHEPPDLANLSGPLLDLVEEALAKDQYARPTSEQLLLRLLGRADAPAVVEEPLGTVLKAGSVAATAVLPASPPGASIAASTVSSEPGGPVAASSGAMGLGASVAASSRSVGLGASVAGASGGMGPGAPLAATRPQPSVLPVPTTAAVPVPSPTQVAVAPVGGFRRLLRQLGDPIGISAAIVLGAVGFAAIYIASADAARSATTGAIAAGVGYFVRLAVALAMDRDTGRD</sequence>
<evidence type="ECO:0000313" key="7">
    <source>
        <dbReference type="EMBL" id="MFC4130005.1"/>
    </source>
</evidence>
<keyword evidence="5" id="KW-1133">Transmembrane helix</keyword>
<dbReference type="PROSITE" id="PS50011">
    <property type="entry name" value="PROTEIN_KINASE_DOM"/>
    <property type="match status" value="1"/>
</dbReference>
<keyword evidence="8" id="KW-1185">Reference proteome</keyword>
<protein>
    <submittedName>
        <fullName evidence="7">Protein kinase</fullName>
    </submittedName>
</protein>
<dbReference type="SUPFAM" id="SSF56112">
    <property type="entry name" value="Protein kinase-like (PK-like)"/>
    <property type="match status" value="1"/>
</dbReference>
<evidence type="ECO:0000256" key="3">
    <source>
        <dbReference type="ARBA" id="ARBA00022777"/>
    </source>
</evidence>
<comment type="caution">
    <text evidence="7">The sequence shown here is derived from an EMBL/GenBank/DDBJ whole genome shotgun (WGS) entry which is preliminary data.</text>
</comment>
<accession>A0ABV8LGF0</accession>
<dbReference type="SMART" id="SM00220">
    <property type="entry name" value="S_TKc"/>
    <property type="match status" value="1"/>
</dbReference>
<keyword evidence="2" id="KW-0547">Nucleotide-binding</keyword>
<proteinExistence type="predicted"/>
<evidence type="ECO:0000259" key="6">
    <source>
        <dbReference type="PROSITE" id="PS50011"/>
    </source>
</evidence>
<organism evidence="7 8">
    <name type="scientific">Hamadaea flava</name>
    <dbReference type="NCBI Taxonomy" id="1742688"/>
    <lineage>
        <taxon>Bacteria</taxon>
        <taxon>Bacillati</taxon>
        <taxon>Actinomycetota</taxon>
        <taxon>Actinomycetes</taxon>
        <taxon>Micromonosporales</taxon>
        <taxon>Micromonosporaceae</taxon>
        <taxon>Hamadaea</taxon>
    </lineage>
</organism>
<keyword evidence="5" id="KW-0812">Transmembrane</keyword>
<dbReference type="InterPro" id="IPR011009">
    <property type="entry name" value="Kinase-like_dom_sf"/>
</dbReference>
<dbReference type="CDD" id="cd14014">
    <property type="entry name" value="STKc_PknB_like"/>
    <property type="match status" value="1"/>
</dbReference>
<keyword evidence="4" id="KW-0067">ATP-binding</keyword>
<dbReference type="PANTHER" id="PTHR43289">
    <property type="entry name" value="MITOGEN-ACTIVATED PROTEIN KINASE KINASE KINASE 20-RELATED"/>
    <property type="match status" value="1"/>
</dbReference>
<feature type="transmembrane region" description="Helical" evidence="5">
    <location>
        <begin position="403"/>
        <end position="423"/>
    </location>
</feature>
<evidence type="ECO:0000256" key="4">
    <source>
        <dbReference type="ARBA" id="ARBA00022840"/>
    </source>
</evidence>
<gene>
    <name evidence="7" type="ORF">ACFOZ4_05240</name>
</gene>
<dbReference type="Gene3D" id="3.30.200.20">
    <property type="entry name" value="Phosphorylase Kinase, domain 1"/>
    <property type="match status" value="1"/>
</dbReference>
<dbReference type="RefSeq" id="WP_253755669.1">
    <property type="nucleotide sequence ID" value="NZ_JAMZDZ010000001.1"/>
</dbReference>
<dbReference type="InterPro" id="IPR008271">
    <property type="entry name" value="Ser/Thr_kinase_AS"/>
</dbReference>
<dbReference type="EMBL" id="JBHSAY010000004">
    <property type="protein sequence ID" value="MFC4130005.1"/>
    <property type="molecule type" value="Genomic_DNA"/>
</dbReference>
<dbReference type="PANTHER" id="PTHR43289:SF34">
    <property type="entry name" value="SERINE_THREONINE-PROTEIN KINASE YBDM-RELATED"/>
    <property type="match status" value="1"/>
</dbReference>
<reference evidence="8" key="1">
    <citation type="journal article" date="2019" name="Int. J. Syst. Evol. Microbiol.">
        <title>The Global Catalogue of Microorganisms (GCM) 10K type strain sequencing project: providing services to taxonomists for standard genome sequencing and annotation.</title>
        <authorList>
            <consortium name="The Broad Institute Genomics Platform"/>
            <consortium name="The Broad Institute Genome Sequencing Center for Infectious Disease"/>
            <person name="Wu L."/>
            <person name="Ma J."/>
        </authorList>
    </citation>
    <scope>NUCLEOTIDE SEQUENCE [LARGE SCALE GENOMIC DNA]</scope>
    <source>
        <strain evidence="8">CGMCC 4.7289</strain>
    </source>
</reference>